<dbReference type="GO" id="GO:0005576">
    <property type="term" value="C:extracellular region"/>
    <property type="evidence" value="ECO:0007669"/>
    <property type="project" value="UniProtKB-SubCell"/>
</dbReference>
<dbReference type="HOGENOM" id="CLU_035132_2_0_1"/>
<dbReference type="PANTHER" id="PTHR46066">
    <property type="entry name" value="CHITINASE DOMAIN-CONTAINING PROTEIN 1 FAMILY MEMBER"/>
    <property type="match status" value="1"/>
</dbReference>
<evidence type="ECO:0000256" key="9">
    <source>
        <dbReference type="SAM" id="SignalP"/>
    </source>
</evidence>
<dbReference type="GO" id="GO:0005975">
    <property type="term" value="P:carbohydrate metabolic process"/>
    <property type="evidence" value="ECO:0007669"/>
    <property type="project" value="InterPro"/>
</dbReference>
<feature type="compositionally biased region" description="Basic and acidic residues" evidence="8">
    <location>
        <begin position="54"/>
        <end position="66"/>
    </location>
</feature>
<dbReference type="AlphaFoldDB" id="Q95RR3"/>
<dbReference type="GO" id="GO:0008061">
    <property type="term" value="F:chitin binding"/>
    <property type="evidence" value="ECO:0007669"/>
    <property type="project" value="InterPro"/>
</dbReference>
<reference evidence="11" key="2">
    <citation type="submission" date="2008-12" db="EMBL/GenBank/DDBJ databases">
        <authorList>
            <person name="Carlson J."/>
            <person name="Booth B."/>
            <person name="Frise E."/>
            <person name="Park S."/>
            <person name="Wan K."/>
            <person name="Yu C."/>
            <person name="Celniker S."/>
        </authorList>
    </citation>
    <scope>NUCLEOTIDE SEQUENCE</scope>
    <source>
        <strain evidence="11">Berkeley</strain>
    </source>
</reference>
<evidence type="ECO:0000313" key="11">
    <source>
        <dbReference type="EMBL" id="AAL28746.2"/>
    </source>
</evidence>
<proteinExistence type="evidence at transcript level"/>
<dbReference type="GO" id="GO:0005764">
    <property type="term" value="C:lysosome"/>
    <property type="evidence" value="ECO:0007669"/>
    <property type="project" value="UniProtKB-SubCell"/>
</dbReference>
<dbReference type="CDD" id="cd02876">
    <property type="entry name" value="GH18_SI-CLP"/>
    <property type="match status" value="1"/>
</dbReference>
<dbReference type="Bgee" id="FBgn0031996">
    <property type="expression patterns" value="Expressed in embryonic/larval hemocyte (Drosophila) and 71 other cell types or tissues"/>
</dbReference>
<dbReference type="FunFam" id="3.20.20.80:FF:000028">
    <property type="entry name" value="Chitinase domain-containing protein 1"/>
    <property type="match status" value="1"/>
</dbReference>
<dbReference type="Pfam" id="PF00704">
    <property type="entry name" value="Glyco_hydro_18"/>
    <property type="match status" value="1"/>
</dbReference>
<evidence type="ECO:0000259" key="10">
    <source>
        <dbReference type="PROSITE" id="PS51910"/>
    </source>
</evidence>
<dbReference type="VEuPathDB" id="VectorBase:FBgn0031996"/>
<keyword evidence="4" id="KW-0964">Secreted</keyword>
<evidence type="ECO:0000256" key="4">
    <source>
        <dbReference type="ARBA" id="ARBA00022525"/>
    </source>
</evidence>
<dbReference type="PhylomeDB" id="Q95RR3"/>
<evidence type="ECO:0000256" key="2">
    <source>
        <dbReference type="ARBA" id="ARBA00004613"/>
    </source>
</evidence>
<evidence type="ECO:0000256" key="5">
    <source>
        <dbReference type="ARBA" id="ARBA00022729"/>
    </source>
</evidence>
<keyword evidence="5 9" id="KW-0732">Signal</keyword>
<comment type="subcellular location">
    <subcellularLocation>
        <location evidence="1">Lysosome</location>
    </subcellularLocation>
    <subcellularLocation>
        <location evidence="2">Secreted</location>
    </subcellularLocation>
</comment>
<dbReference type="InterPro" id="IPR001223">
    <property type="entry name" value="Glyco_hydro18_cat"/>
</dbReference>
<comment type="similarity">
    <text evidence="3">Belongs to the glycosyl hydrolase 18 family.</text>
</comment>
<dbReference type="OrthoDB" id="10254444at2759"/>
<protein>
    <recommendedName>
        <fullName evidence="7">Chitinase domain-containing protein 1</fullName>
    </recommendedName>
</protein>
<dbReference type="EMBL" id="AY061198">
    <property type="protein sequence ID" value="AAL28746.2"/>
    <property type="molecule type" value="mRNA"/>
</dbReference>
<dbReference type="Gene3D" id="3.20.20.80">
    <property type="entry name" value="Glycosidases"/>
    <property type="match status" value="1"/>
</dbReference>
<feature type="region of interest" description="Disordered" evidence="8">
    <location>
        <begin position="52"/>
        <end position="75"/>
    </location>
</feature>
<name>Q95RR3_DROME</name>
<gene>
    <name evidence="11" type="primary">CG8460-RA</name>
</gene>
<dbReference type="Gene3D" id="3.10.50.10">
    <property type="match status" value="1"/>
</dbReference>
<feature type="domain" description="GH18" evidence="10">
    <location>
        <begin position="109"/>
        <end position="428"/>
    </location>
</feature>
<accession>Q95RR3</accession>
<dbReference type="InterPro" id="IPR029070">
    <property type="entry name" value="Chitinase_insertion_sf"/>
</dbReference>
<dbReference type="InterPro" id="IPR011583">
    <property type="entry name" value="Chitinase_II/V-like_cat"/>
</dbReference>
<dbReference type="ExpressionAtlas" id="Q95RR3">
    <property type="expression patterns" value="baseline and differential"/>
</dbReference>
<feature type="signal peptide" evidence="9">
    <location>
        <begin position="1"/>
        <end position="19"/>
    </location>
</feature>
<dbReference type="InterPro" id="IPR017853">
    <property type="entry name" value="GH"/>
</dbReference>
<dbReference type="PANTHER" id="PTHR46066:SF2">
    <property type="entry name" value="CHITINASE DOMAIN-CONTAINING PROTEIN 1"/>
    <property type="match status" value="1"/>
</dbReference>
<keyword evidence="6" id="KW-0458">Lysosome</keyword>
<feature type="chain" id="PRO_5004322159" description="Chitinase domain-containing protein 1" evidence="9">
    <location>
        <begin position="20"/>
        <end position="428"/>
    </location>
</feature>
<evidence type="ECO:0000256" key="6">
    <source>
        <dbReference type="ARBA" id="ARBA00023228"/>
    </source>
</evidence>
<feature type="non-terminal residue" evidence="11">
    <location>
        <position position="1"/>
    </location>
</feature>
<dbReference type="SMART" id="SM00636">
    <property type="entry name" value="Glyco_18"/>
    <property type="match status" value="1"/>
</dbReference>
<dbReference type="PROSITE" id="PS51910">
    <property type="entry name" value="GH18_2"/>
    <property type="match status" value="1"/>
</dbReference>
<evidence type="ECO:0000256" key="3">
    <source>
        <dbReference type="ARBA" id="ARBA00009336"/>
    </source>
</evidence>
<sequence>FFFFFFFVCDLFLCDLCCGPDCPSVEMRAPDALLLRVALLLLLLTTVRGTLAPDSHKSKSKTKESALRGGPQDQDVFDLGLVSPEPLAKDIVSNHRGYFKETGLRRFNGTTLGYVTPWNSHGYDVAKIFAKKFDIISPVWLQIVKQGDRYAVAGTHDIDAGWLTDVRRKGKQVHNQRTVKVFPRFIFDHFTDRDIKLLLSDAQERTKVNDVLIKCCKDNGFDGLVLEVWSQLAGRIDDKILYTLVLQMAKELQKQQLRLILVIPPFRKETGHLFGEKHMDKLFKHIYAFSLMTYDFSSVQRPGANAPLYFVRKAVETIAPEGCADMTAKRAKILLGLNMYGNDYTPDGGGPITFSQYLDLVRHVKKHLTYDERDVENFFEIKNDDGRHIVFYPTLYSINERIKLAQELGTGISIWELGQGLNYFYDLF</sequence>
<evidence type="ECO:0000256" key="7">
    <source>
        <dbReference type="ARBA" id="ARBA00040976"/>
    </source>
</evidence>
<organism evidence="11">
    <name type="scientific">Drosophila melanogaster</name>
    <name type="common">Fruit fly</name>
    <dbReference type="NCBI Taxonomy" id="7227"/>
    <lineage>
        <taxon>Eukaryota</taxon>
        <taxon>Metazoa</taxon>
        <taxon>Ecdysozoa</taxon>
        <taxon>Arthropoda</taxon>
        <taxon>Hexapoda</taxon>
        <taxon>Insecta</taxon>
        <taxon>Pterygota</taxon>
        <taxon>Neoptera</taxon>
        <taxon>Endopterygota</taxon>
        <taxon>Diptera</taxon>
        <taxon>Brachycera</taxon>
        <taxon>Muscomorpha</taxon>
        <taxon>Ephydroidea</taxon>
        <taxon>Drosophilidae</taxon>
        <taxon>Drosophila</taxon>
        <taxon>Sophophora</taxon>
    </lineage>
</organism>
<dbReference type="FunFam" id="3.10.50.10:FF:000002">
    <property type="entry name" value="Chitinase domain-containing protein 1"/>
    <property type="match status" value="1"/>
</dbReference>
<reference evidence="11" key="1">
    <citation type="submission" date="2001-10" db="EMBL/GenBank/DDBJ databases">
        <authorList>
            <person name="Stapleton M."/>
            <person name="Brokstein P."/>
            <person name="Hong L."/>
            <person name="Agbayani A."/>
            <person name="Carlson J."/>
            <person name="Champe M."/>
            <person name="Chavez C."/>
            <person name="Dorsett V."/>
            <person name="Farfan D."/>
            <person name="Frise E."/>
            <person name="George R."/>
            <person name="Gonzalez M."/>
            <person name="Guarin H."/>
            <person name="Li P."/>
            <person name="Liao G."/>
            <person name="Miranda A."/>
            <person name="Mungall C.J."/>
            <person name="Nunoo J."/>
            <person name="Pacleb J."/>
            <person name="Paragas V."/>
            <person name="Park S."/>
            <person name="Phouanenavong S."/>
            <person name="Wan K."/>
            <person name="Yu C."/>
            <person name="Lewis S.E."/>
            <person name="Rubin G.M."/>
            <person name="Celniker S."/>
        </authorList>
    </citation>
    <scope>NUCLEOTIDE SEQUENCE</scope>
    <source>
        <strain evidence="11">Berkeley</strain>
    </source>
</reference>
<dbReference type="SUPFAM" id="SSF51445">
    <property type="entry name" value="(Trans)glycosidases"/>
    <property type="match status" value="1"/>
</dbReference>
<evidence type="ECO:0000256" key="8">
    <source>
        <dbReference type="SAM" id="MobiDB-lite"/>
    </source>
</evidence>
<evidence type="ECO:0000256" key="1">
    <source>
        <dbReference type="ARBA" id="ARBA00004371"/>
    </source>
</evidence>